<feature type="compositionally biased region" description="Basic and acidic residues" evidence="1">
    <location>
        <begin position="18"/>
        <end position="55"/>
    </location>
</feature>
<feature type="region of interest" description="Disordered" evidence="1">
    <location>
        <begin position="97"/>
        <end position="123"/>
    </location>
</feature>
<feature type="region of interest" description="Disordered" evidence="1">
    <location>
        <begin position="1"/>
        <end position="55"/>
    </location>
</feature>
<keyword evidence="3" id="KW-1185">Reference proteome</keyword>
<dbReference type="EMBL" id="SRLO01001355">
    <property type="protein sequence ID" value="TNN38628.1"/>
    <property type="molecule type" value="Genomic_DNA"/>
</dbReference>
<evidence type="ECO:0000313" key="3">
    <source>
        <dbReference type="Proteomes" id="UP000314294"/>
    </source>
</evidence>
<feature type="region of interest" description="Disordered" evidence="1">
    <location>
        <begin position="137"/>
        <end position="167"/>
    </location>
</feature>
<comment type="caution">
    <text evidence="2">The sequence shown here is derived from an EMBL/GenBank/DDBJ whole genome shotgun (WGS) entry which is preliminary data.</text>
</comment>
<feature type="compositionally biased region" description="Basic and acidic residues" evidence="1">
    <location>
        <begin position="138"/>
        <end position="163"/>
    </location>
</feature>
<protein>
    <submittedName>
        <fullName evidence="2">Uncharacterized protein</fullName>
    </submittedName>
</protein>
<feature type="compositionally biased region" description="Low complexity" evidence="1">
    <location>
        <begin position="106"/>
        <end position="116"/>
    </location>
</feature>
<gene>
    <name evidence="2" type="ORF">EYF80_051207</name>
</gene>
<organism evidence="2 3">
    <name type="scientific">Liparis tanakae</name>
    <name type="common">Tanaka's snailfish</name>
    <dbReference type="NCBI Taxonomy" id="230148"/>
    <lineage>
        <taxon>Eukaryota</taxon>
        <taxon>Metazoa</taxon>
        <taxon>Chordata</taxon>
        <taxon>Craniata</taxon>
        <taxon>Vertebrata</taxon>
        <taxon>Euteleostomi</taxon>
        <taxon>Actinopterygii</taxon>
        <taxon>Neopterygii</taxon>
        <taxon>Teleostei</taxon>
        <taxon>Neoteleostei</taxon>
        <taxon>Acanthomorphata</taxon>
        <taxon>Eupercaria</taxon>
        <taxon>Perciformes</taxon>
        <taxon>Cottioidei</taxon>
        <taxon>Cottales</taxon>
        <taxon>Liparidae</taxon>
        <taxon>Liparis</taxon>
    </lineage>
</organism>
<evidence type="ECO:0000256" key="1">
    <source>
        <dbReference type="SAM" id="MobiDB-lite"/>
    </source>
</evidence>
<name>A0A4Z2FBT6_9TELE</name>
<accession>A0A4Z2FBT6</accession>
<reference evidence="2 3" key="1">
    <citation type="submission" date="2019-03" db="EMBL/GenBank/DDBJ databases">
        <title>First draft genome of Liparis tanakae, snailfish: a comprehensive survey of snailfish specific genes.</title>
        <authorList>
            <person name="Kim W."/>
            <person name="Song I."/>
            <person name="Jeong J.-H."/>
            <person name="Kim D."/>
            <person name="Kim S."/>
            <person name="Ryu S."/>
            <person name="Song J.Y."/>
            <person name="Lee S.K."/>
        </authorList>
    </citation>
    <scope>NUCLEOTIDE SEQUENCE [LARGE SCALE GENOMIC DNA]</scope>
    <source>
        <tissue evidence="2">Muscle</tissue>
    </source>
</reference>
<dbReference type="AlphaFoldDB" id="A0A4Z2FBT6"/>
<dbReference type="Proteomes" id="UP000314294">
    <property type="component" value="Unassembled WGS sequence"/>
</dbReference>
<proteinExistence type="predicted"/>
<evidence type="ECO:0000313" key="2">
    <source>
        <dbReference type="EMBL" id="TNN38628.1"/>
    </source>
</evidence>
<sequence>MLSRGMVTGSSFPQRKGFPGDKRKEDGRVGAHAERDKGGESKNVGDRVSREERGRPSVFGASSALLLLLPLGIPTACGCWKDDRGGNLHPVTAVAFRSGGDEKKSPTATPMTSSTAQRPSEPACTVPSQAVSLLSLLKPEHGDPDSRADPRRPRRPNESKQHGVDQMSGLLRHCFKPRISGSVSTVFSNWEAPTATDSRLMCMQMMEL</sequence>